<dbReference type="PROSITE" id="PS00723">
    <property type="entry name" value="POLYPRENYL_SYNTHASE_1"/>
    <property type="match status" value="1"/>
</dbReference>
<dbReference type="InterPro" id="IPR033749">
    <property type="entry name" value="Polyprenyl_synt_CS"/>
</dbReference>
<evidence type="ECO:0000313" key="7">
    <source>
        <dbReference type="EMBL" id="RAY16815.1"/>
    </source>
</evidence>
<evidence type="ECO:0000313" key="8">
    <source>
        <dbReference type="Proteomes" id="UP000251891"/>
    </source>
</evidence>
<sequence length="345" mass="37300">MGDLRLRVDRMLAEFVESEIAELLALDGELAPVAEQMRISVAGGKRIRPAFCYWGWRASGQPDTDGIVRAAAALELVHAAAIVHDDLIDHSPLRRGRATAHEKLGDGLAVLIGDLLMAWAGQLFHTSGLPRTFLARAIPLWTTMARELVAGECLELLRTGLTPDVARSLAIVRFKTGSYTIEHPLLIGAVLGGAGTTMLKALAAYARPLGEAFQLRDDLQDVFGDPAQTGKSCLDDLTGRTPTALLALTLDLAPPPDRRHLQNLLAGGREITAADAAAIREIMQRSGAPARVRQMIDERAESARTALERARLAPDTVPALTRLICEATADDRVHRHRHGRAAAER</sequence>
<dbReference type="PANTHER" id="PTHR12001:SF85">
    <property type="entry name" value="SHORT CHAIN ISOPRENYL DIPHOSPHATE SYNTHASE"/>
    <property type="match status" value="1"/>
</dbReference>
<protein>
    <submittedName>
        <fullName evidence="7">Polyprenyl synthetase family protein</fullName>
    </submittedName>
</protein>
<comment type="caution">
    <text evidence="7">The sequence shown here is derived from an EMBL/GenBank/DDBJ whole genome shotgun (WGS) entry which is preliminary data.</text>
</comment>
<dbReference type="Proteomes" id="UP000251891">
    <property type="component" value="Unassembled WGS sequence"/>
</dbReference>
<evidence type="ECO:0000256" key="6">
    <source>
        <dbReference type="RuleBase" id="RU004466"/>
    </source>
</evidence>
<comment type="cofactor">
    <cofactor evidence="1">
        <name>Mg(2+)</name>
        <dbReference type="ChEBI" id="CHEBI:18420"/>
    </cofactor>
</comment>
<name>A0A365HCI2_9ACTN</name>
<keyword evidence="8" id="KW-1185">Reference proteome</keyword>
<comment type="similarity">
    <text evidence="2 6">Belongs to the FPP/GGPP synthase family.</text>
</comment>
<evidence type="ECO:0000256" key="4">
    <source>
        <dbReference type="ARBA" id="ARBA00022723"/>
    </source>
</evidence>
<dbReference type="Pfam" id="PF00348">
    <property type="entry name" value="polyprenyl_synt"/>
    <property type="match status" value="1"/>
</dbReference>
<evidence type="ECO:0000256" key="1">
    <source>
        <dbReference type="ARBA" id="ARBA00001946"/>
    </source>
</evidence>
<dbReference type="GO" id="GO:0008299">
    <property type="term" value="P:isoprenoid biosynthetic process"/>
    <property type="evidence" value="ECO:0007669"/>
    <property type="project" value="InterPro"/>
</dbReference>
<dbReference type="EMBL" id="QLYX01000001">
    <property type="protein sequence ID" value="RAY16815.1"/>
    <property type="molecule type" value="Genomic_DNA"/>
</dbReference>
<gene>
    <name evidence="7" type="ORF">DPM19_01215</name>
</gene>
<dbReference type="SFLD" id="SFLDS00005">
    <property type="entry name" value="Isoprenoid_Synthase_Type_I"/>
    <property type="match status" value="1"/>
</dbReference>
<dbReference type="CDD" id="cd00685">
    <property type="entry name" value="Trans_IPPS_HT"/>
    <property type="match status" value="1"/>
</dbReference>
<accession>A0A365HCI2</accession>
<dbReference type="Gene3D" id="1.10.600.10">
    <property type="entry name" value="Farnesyl Diphosphate Synthase"/>
    <property type="match status" value="1"/>
</dbReference>
<dbReference type="PANTHER" id="PTHR12001">
    <property type="entry name" value="GERANYLGERANYL PYROPHOSPHATE SYNTHASE"/>
    <property type="match status" value="1"/>
</dbReference>
<keyword evidence="3 6" id="KW-0808">Transferase</keyword>
<organism evidence="7 8">
    <name type="scientific">Actinomadura craniellae</name>
    <dbReference type="NCBI Taxonomy" id="2231787"/>
    <lineage>
        <taxon>Bacteria</taxon>
        <taxon>Bacillati</taxon>
        <taxon>Actinomycetota</taxon>
        <taxon>Actinomycetes</taxon>
        <taxon>Streptosporangiales</taxon>
        <taxon>Thermomonosporaceae</taxon>
        <taxon>Actinomadura</taxon>
    </lineage>
</organism>
<reference evidence="7 8" key="1">
    <citation type="submission" date="2018-06" db="EMBL/GenBank/DDBJ databases">
        <title>Actinomadura craniellae sp. nov. isolated from marine sponge Craniella sp.</title>
        <authorList>
            <person name="Li L."/>
            <person name="Xu Q.H."/>
            <person name="Lin H.W."/>
            <person name="Lu Y.H."/>
        </authorList>
    </citation>
    <scope>NUCLEOTIDE SEQUENCE [LARGE SCALE GENOMIC DNA]</scope>
    <source>
        <strain evidence="7 8">LHW63021</strain>
    </source>
</reference>
<dbReference type="GO" id="GO:0004659">
    <property type="term" value="F:prenyltransferase activity"/>
    <property type="evidence" value="ECO:0007669"/>
    <property type="project" value="InterPro"/>
</dbReference>
<evidence type="ECO:0000256" key="3">
    <source>
        <dbReference type="ARBA" id="ARBA00022679"/>
    </source>
</evidence>
<evidence type="ECO:0000256" key="2">
    <source>
        <dbReference type="ARBA" id="ARBA00006706"/>
    </source>
</evidence>
<dbReference type="OrthoDB" id="4497239at2"/>
<proteinExistence type="inferred from homology"/>
<dbReference type="RefSeq" id="WP_111862867.1">
    <property type="nucleotide sequence ID" value="NZ_QLYX01000001.1"/>
</dbReference>
<dbReference type="InterPro" id="IPR008949">
    <property type="entry name" value="Isoprenoid_synthase_dom_sf"/>
</dbReference>
<dbReference type="GO" id="GO:0046872">
    <property type="term" value="F:metal ion binding"/>
    <property type="evidence" value="ECO:0007669"/>
    <property type="project" value="UniProtKB-KW"/>
</dbReference>
<dbReference type="AlphaFoldDB" id="A0A365HCI2"/>
<dbReference type="PROSITE" id="PS00444">
    <property type="entry name" value="POLYPRENYL_SYNTHASE_2"/>
    <property type="match status" value="1"/>
</dbReference>
<evidence type="ECO:0000256" key="5">
    <source>
        <dbReference type="ARBA" id="ARBA00022842"/>
    </source>
</evidence>
<dbReference type="SUPFAM" id="SSF48576">
    <property type="entry name" value="Terpenoid synthases"/>
    <property type="match status" value="1"/>
</dbReference>
<keyword evidence="4" id="KW-0479">Metal-binding</keyword>
<dbReference type="InterPro" id="IPR000092">
    <property type="entry name" value="Polyprenyl_synt"/>
</dbReference>
<keyword evidence="5" id="KW-0460">Magnesium</keyword>